<keyword evidence="1" id="KW-0732">Signal</keyword>
<evidence type="ECO:0000256" key="1">
    <source>
        <dbReference type="SAM" id="SignalP"/>
    </source>
</evidence>
<feature type="signal peptide" evidence="1">
    <location>
        <begin position="1"/>
        <end position="24"/>
    </location>
</feature>
<feature type="chain" id="PRO_5025369360" evidence="1">
    <location>
        <begin position="25"/>
        <end position="179"/>
    </location>
</feature>
<gene>
    <name evidence="2" type="ORF">ETQ85_22105</name>
</gene>
<organism evidence="2 3">
    <name type="scientific">Zoogloea oleivorans</name>
    <dbReference type="NCBI Taxonomy" id="1552750"/>
    <lineage>
        <taxon>Bacteria</taxon>
        <taxon>Pseudomonadati</taxon>
        <taxon>Pseudomonadota</taxon>
        <taxon>Betaproteobacteria</taxon>
        <taxon>Rhodocyclales</taxon>
        <taxon>Zoogloeaceae</taxon>
        <taxon>Zoogloea</taxon>
    </lineage>
</organism>
<evidence type="ECO:0000313" key="2">
    <source>
        <dbReference type="EMBL" id="TYC52940.1"/>
    </source>
</evidence>
<sequence>MNRKLRTFASACVLLLFSIPLAHSGGWTDAGGKQLPERENMRSAGNFLVQLSLTVDEAALRKEWAEAAENPKIQVAESVAVGAPITTALVFNGCTPNPAGLCDVFSEFSIVAPDGLRTRLGAGSLWYAAPLTPRFMLGSASVTLMFREKDKGKEFRMIATVEDRVARKVLELSTPLRVE</sequence>
<dbReference type="RefSeq" id="WP_148581229.1">
    <property type="nucleotide sequence ID" value="NZ_SDKK01000029.1"/>
</dbReference>
<accession>A0A6C2CFT7</accession>
<proteinExistence type="predicted"/>
<dbReference type="AlphaFoldDB" id="A0A6C2CFT7"/>
<keyword evidence="3" id="KW-1185">Reference proteome</keyword>
<dbReference type="Proteomes" id="UP000389128">
    <property type="component" value="Unassembled WGS sequence"/>
</dbReference>
<name>A0A6C2CFT7_9RHOO</name>
<evidence type="ECO:0000313" key="3">
    <source>
        <dbReference type="Proteomes" id="UP000389128"/>
    </source>
</evidence>
<comment type="caution">
    <text evidence="2">The sequence shown here is derived from an EMBL/GenBank/DDBJ whole genome shotgun (WGS) entry which is preliminary data.</text>
</comment>
<dbReference type="EMBL" id="SDKK01000029">
    <property type="protein sequence ID" value="TYC52940.1"/>
    <property type="molecule type" value="Genomic_DNA"/>
</dbReference>
<reference evidence="2 3" key="1">
    <citation type="submission" date="2019-01" db="EMBL/GenBank/DDBJ databases">
        <title>Zoogloea oleivorans genome sequencing and assembly.</title>
        <authorList>
            <person name="Tancsics A."/>
            <person name="Farkas M."/>
            <person name="Kriszt B."/>
            <person name="Maroti G."/>
            <person name="Horvath B."/>
        </authorList>
    </citation>
    <scope>NUCLEOTIDE SEQUENCE [LARGE SCALE GENOMIC DNA]</scope>
    <source>
        <strain evidence="2 3">Buc</strain>
    </source>
</reference>
<protein>
    <submittedName>
        <fullName evidence="2">Uncharacterized protein</fullName>
    </submittedName>
</protein>
<dbReference type="OrthoDB" id="9152150at2"/>